<evidence type="ECO:0000313" key="3">
    <source>
        <dbReference type="Proteomes" id="UP000588098"/>
    </source>
</evidence>
<dbReference type="EMBL" id="JACHJL010000006">
    <property type="protein sequence ID" value="MBB5935728.1"/>
    <property type="molecule type" value="Genomic_DNA"/>
</dbReference>
<keyword evidence="2" id="KW-0808">Transferase</keyword>
<dbReference type="SUPFAM" id="SSF56112">
    <property type="entry name" value="Protein kinase-like (PK-like)"/>
    <property type="match status" value="1"/>
</dbReference>
<evidence type="ECO:0000259" key="1">
    <source>
        <dbReference type="Pfam" id="PF01636"/>
    </source>
</evidence>
<dbReference type="Proteomes" id="UP000588098">
    <property type="component" value="Unassembled WGS sequence"/>
</dbReference>
<reference evidence="2 3" key="1">
    <citation type="submission" date="2020-08" db="EMBL/GenBank/DDBJ databases">
        <title>Genomic Encyclopedia of Type Strains, Phase III (KMG-III): the genomes of soil and plant-associated and newly described type strains.</title>
        <authorList>
            <person name="Whitman W."/>
        </authorList>
    </citation>
    <scope>NUCLEOTIDE SEQUENCE [LARGE SCALE GENOMIC DNA]</scope>
    <source>
        <strain evidence="2 3">CECT 8305</strain>
    </source>
</reference>
<organism evidence="2 3">
    <name type="scientific">Streptomyces zagrosensis</name>
    <dbReference type="NCBI Taxonomy" id="1042984"/>
    <lineage>
        <taxon>Bacteria</taxon>
        <taxon>Bacillati</taxon>
        <taxon>Actinomycetota</taxon>
        <taxon>Actinomycetes</taxon>
        <taxon>Kitasatosporales</taxon>
        <taxon>Streptomycetaceae</taxon>
        <taxon>Streptomyces</taxon>
    </lineage>
</organism>
<dbReference type="InterPro" id="IPR011009">
    <property type="entry name" value="Kinase-like_dom_sf"/>
</dbReference>
<evidence type="ECO:0000313" key="2">
    <source>
        <dbReference type="EMBL" id="MBB5935728.1"/>
    </source>
</evidence>
<keyword evidence="2" id="KW-0418">Kinase</keyword>
<gene>
    <name evidence="2" type="ORF">FHS42_002797</name>
</gene>
<dbReference type="RefSeq" id="WP_184572410.1">
    <property type="nucleotide sequence ID" value="NZ_JACHJL010000006.1"/>
</dbReference>
<proteinExistence type="predicted"/>
<dbReference type="PANTHER" id="PTHR21310">
    <property type="entry name" value="AMINOGLYCOSIDE PHOSPHOTRANSFERASE-RELATED-RELATED"/>
    <property type="match status" value="1"/>
</dbReference>
<dbReference type="AlphaFoldDB" id="A0A7W9Q9N2"/>
<dbReference type="Gene3D" id="3.90.1200.10">
    <property type="match status" value="1"/>
</dbReference>
<feature type="domain" description="Aminoglycoside phosphotransferase" evidence="1">
    <location>
        <begin position="31"/>
        <end position="242"/>
    </location>
</feature>
<dbReference type="PANTHER" id="PTHR21310:SF15">
    <property type="entry name" value="AMINOGLYCOSIDE PHOSPHOTRANSFERASE DOMAIN-CONTAINING PROTEIN"/>
    <property type="match status" value="1"/>
</dbReference>
<dbReference type="InterPro" id="IPR002575">
    <property type="entry name" value="Aminoglycoside_PTrfase"/>
</dbReference>
<protein>
    <submittedName>
        <fullName evidence="2">Aminoglycoside phosphotransferase (APT) family kinase protein</fullName>
    </submittedName>
</protein>
<dbReference type="Pfam" id="PF01636">
    <property type="entry name" value="APH"/>
    <property type="match status" value="1"/>
</dbReference>
<sequence length="287" mass="30558">MEFLDAHRALLSRLLPDDDPGGLAVREGQFYRVVLGTNRVVCLPRTEAAADRLPARAAVLRTLAGLSLGFRTPEPLAQGVHQNPDDPRYLVLSRIPGAPLEPGALHSSALADAVAKQYAVLLAGLADAGSDEAVRATLPHAPRDQWQQFAADVRAKLFALMSDTGRLRAEREVAALDGLPHRVEAVVHGDLGAENALWESADGLPRLSGVVDWDEVALGDPAEDLAAIGASYGDDLLARVLALGGRPNGDLARRITTIRGTFALQQALAAHRDGDEEELTDGLTGYR</sequence>
<dbReference type="NCBIfam" id="NF000088">
    <property type="entry name" value="viomycin_Vph"/>
    <property type="match status" value="1"/>
</dbReference>
<keyword evidence="3" id="KW-1185">Reference proteome</keyword>
<accession>A0A7W9Q9N2</accession>
<comment type="caution">
    <text evidence="2">The sequence shown here is derived from an EMBL/GenBank/DDBJ whole genome shotgun (WGS) entry which is preliminary data.</text>
</comment>
<dbReference type="GO" id="GO:0016301">
    <property type="term" value="F:kinase activity"/>
    <property type="evidence" value="ECO:0007669"/>
    <property type="project" value="UniProtKB-KW"/>
</dbReference>
<name>A0A7W9Q9N2_9ACTN</name>
<dbReference type="InterPro" id="IPR051678">
    <property type="entry name" value="AGP_Transferase"/>
</dbReference>